<evidence type="ECO:0000313" key="1">
    <source>
        <dbReference type="EMBL" id="AWR93413.1"/>
    </source>
</evidence>
<sequence>MKVKVKLVRENTEKNVELNDKSSVKDLLRLLGYNVQGVVVLKDGIPIIEDEKIHDGDSFTIFLTASGG</sequence>
<dbReference type="SUPFAM" id="SSF54285">
    <property type="entry name" value="MoaD/ThiS"/>
    <property type="match status" value="1"/>
</dbReference>
<dbReference type="InterPro" id="IPR016155">
    <property type="entry name" value="Mopterin_synth/thiamin_S_b"/>
</dbReference>
<dbReference type="Proteomes" id="UP000248044">
    <property type="component" value="Chromosome"/>
</dbReference>
<evidence type="ECO:0000313" key="2">
    <source>
        <dbReference type="Proteomes" id="UP000248044"/>
    </source>
</evidence>
<name>A0A2U9IBP0_9CREN</name>
<gene>
    <name evidence="1" type="ORF">DFR85_01105</name>
</gene>
<dbReference type="Pfam" id="PF21965">
    <property type="entry name" value="SAMP2"/>
    <property type="match status" value="1"/>
</dbReference>
<dbReference type="AlphaFoldDB" id="A0A2U9IBP0"/>
<accession>A0A2U9IBP0</accession>
<dbReference type="EMBL" id="CP029289">
    <property type="protein sequence ID" value="AWR93413.1"/>
    <property type="molecule type" value="Genomic_DNA"/>
</dbReference>
<dbReference type="OrthoDB" id="39964at2157"/>
<organism evidence="1 2">
    <name type="scientific">Acidianus brierleyi</name>
    <dbReference type="NCBI Taxonomy" id="41673"/>
    <lineage>
        <taxon>Archaea</taxon>
        <taxon>Thermoproteota</taxon>
        <taxon>Thermoprotei</taxon>
        <taxon>Sulfolobales</taxon>
        <taxon>Sulfolobaceae</taxon>
        <taxon>Acidianus</taxon>
    </lineage>
</organism>
<keyword evidence="2" id="KW-1185">Reference proteome</keyword>
<dbReference type="Gene3D" id="3.10.20.30">
    <property type="match status" value="1"/>
</dbReference>
<dbReference type="InterPro" id="IPR053833">
    <property type="entry name" value="SAMP2"/>
</dbReference>
<protein>
    <submittedName>
        <fullName evidence="1">Thiamine biosynthesis protein ThiS</fullName>
    </submittedName>
</protein>
<dbReference type="KEGG" id="abri:DFR85_01105"/>
<proteinExistence type="predicted"/>
<dbReference type="GeneID" id="36830711"/>
<reference evidence="1 2" key="1">
    <citation type="submission" date="2018-05" db="EMBL/GenBank/DDBJ databases">
        <title>Complete Genome Sequences of Extremely Thermoacidophilic, Metal-Mobilizing Type-Strain Members of the Archaeal Family Sulfolobaceae: Acidianus brierleyi DSM-1651T, Acidianus sulfidivorans DSM-18786T, Metallosphaera hakonensis DSM-7519T, and Metallosphaera prunae DSM-10039T.</title>
        <authorList>
            <person name="Counts J.A."/>
            <person name="Kelly R.M."/>
        </authorList>
    </citation>
    <scope>NUCLEOTIDE SEQUENCE [LARGE SCALE GENOMIC DNA]</scope>
    <source>
        <strain evidence="1 2">DSM 1651</strain>
    </source>
</reference>
<dbReference type="RefSeq" id="WP_110269297.1">
    <property type="nucleotide sequence ID" value="NZ_CP029289.2"/>
</dbReference>
<dbReference type="InterPro" id="IPR012675">
    <property type="entry name" value="Beta-grasp_dom_sf"/>
</dbReference>